<evidence type="ECO:0000313" key="2">
    <source>
        <dbReference type="EMBL" id="KAK7428350.1"/>
    </source>
</evidence>
<reference evidence="2 3" key="1">
    <citation type="journal article" date="2025" name="Microbiol. Resour. Announc.">
        <title>Draft genome sequences for Neonectria magnoliae and Neonectria punicea, canker pathogens of Liriodendron tulipifera and Acer saccharum in West Virginia.</title>
        <authorList>
            <person name="Petronek H.M."/>
            <person name="Kasson M.T."/>
            <person name="Metheny A.M."/>
            <person name="Stauder C.M."/>
            <person name="Lovett B."/>
            <person name="Lynch S.C."/>
            <person name="Garnas J.R."/>
            <person name="Kasson L.R."/>
            <person name="Stajich J.E."/>
        </authorList>
    </citation>
    <scope>NUCLEOTIDE SEQUENCE [LARGE SCALE GENOMIC DNA]</scope>
    <source>
        <strain evidence="2 3">NRRL 64651</strain>
    </source>
</reference>
<gene>
    <name evidence="2" type="ORF">QQZ08_005107</name>
</gene>
<dbReference type="EMBL" id="JAZAVK010000042">
    <property type="protein sequence ID" value="KAK7428350.1"/>
    <property type="molecule type" value="Genomic_DNA"/>
</dbReference>
<feature type="compositionally biased region" description="Acidic residues" evidence="1">
    <location>
        <begin position="90"/>
        <end position="134"/>
    </location>
</feature>
<accession>A0ABR1I4F7</accession>
<evidence type="ECO:0000313" key="3">
    <source>
        <dbReference type="Proteomes" id="UP001498421"/>
    </source>
</evidence>
<evidence type="ECO:0000256" key="1">
    <source>
        <dbReference type="SAM" id="MobiDB-lite"/>
    </source>
</evidence>
<feature type="compositionally biased region" description="Basic and acidic residues" evidence="1">
    <location>
        <begin position="148"/>
        <end position="167"/>
    </location>
</feature>
<organism evidence="2 3">
    <name type="scientific">Neonectria magnoliae</name>
    <dbReference type="NCBI Taxonomy" id="2732573"/>
    <lineage>
        <taxon>Eukaryota</taxon>
        <taxon>Fungi</taxon>
        <taxon>Dikarya</taxon>
        <taxon>Ascomycota</taxon>
        <taxon>Pezizomycotina</taxon>
        <taxon>Sordariomycetes</taxon>
        <taxon>Hypocreomycetidae</taxon>
        <taxon>Hypocreales</taxon>
        <taxon>Nectriaceae</taxon>
        <taxon>Neonectria</taxon>
    </lineage>
</organism>
<dbReference type="Proteomes" id="UP001498421">
    <property type="component" value="Unassembled WGS sequence"/>
</dbReference>
<name>A0ABR1I4F7_9HYPO</name>
<proteinExistence type="predicted"/>
<feature type="region of interest" description="Disordered" evidence="1">
    <location>
        <begin position="72"/>
        <end position="167"/>
    </location>
</feature>
<comment type="caution">
    <text evidence="2">The sequence shown here is derived from an EMBL/GenBank/DDBJ whole genome shotgun (WGS) entry which is preliminary data.</text>
</comment>
<sequence length="167" mass="19357">MHPQTSITPSAHLDRCYSCKRFQYLLDYVKILDARAEIRFRNRPARLRLEVAKVNRLRFRILQRETIRSHREALGLPPGPDIINELPYVGDEEDQGMVDDRWEDQDQDRDQDGDEDGDDDDDDDDAEDDDDADADADKGEDVEGEDVVENKNEVKHEDKDKDGKDRA</sequence>
<keyword evidence="3" id="KW-1185">Reference proteome</keyword>
<protein>
    <submittedName>
        <fullName evidence="2">Uncharacterized protein</fullName>
    </submittedName>
</protein>